<dbReference type="GO" id="GO:0034257">
    <property type="term" value="F:nicotinamide riboside transmembrane transporter activity"/>
    <property type="evidence" value="ECO:0007669"/>
    <property type="project" value="InterPro"/>
</dbReference>
<keyword evidence="11 13" id="KW-1133">Transmembrane helix</keyword>
<dbReference type="Pfam" id="PF04973">
    <property type="entry name" value="NMN_transporter"/>
    <property type="match status" value="1"/>
</dbReference>
<evidence type="ECO:0000313" key="15">
    <source>
        <dbReference type="EMBL" id="VTR23020.1"/>
    </source>
</evidence>
<dbReference type="InterPro" id="IPR018016">
    <property type="entry name" value="Nucleoside_phosphorylase_CS"/>
</dbReference>
<evidence type="ECO:0000256" key="11">
    <source>
        <dbReference type="ARBA" id="ARBA00022989"/>
    </source>
</evidence>
<organism evidence="15">
    <name type="scientific">Serratia fonticola</name>
    <dbReference type="NCBI Taxonomy" id="47917"/>
    <lineage>
        <taxon>Bacteria</taxon>
        <taxon>Pseudomonadati</taxon>
        <taxon>Pseudomonadota</taxon>
        <taxon>Gammaproteobacteria</taxon>
        <taxon>Enterobacterales</taxon>
        <taxon>Yersiniaceae</taxon>
        <taxon>Serratia</taxon>
    </lineage>
</organism>
<dbReference type="AlphaFoldDB" id="A0A4U9TS49"/>
<dbReference type="SUPFAM" id="SSF53167">
    <property type="entry name" value="Purine and uridine phosphorylases"/>
    <property type="match status" value="1"/>
</dbReference>
<keyword evidence="9" id="KW-0808">Transferase</keyword>
<evidence type="ECO:0000256" key="7">
    <source>
        <dbReference type="ARBA" id="ARBA00022475"/>
    </source>
</evidence>
<dbReference type="Gene3D" id="3.40.50.1580">
    <property type="entry name" value="Nucleoside phosphorylase domain"/>
    <property type="match status" value="1"/>
</dbReference>
<reference evidence="15" key="1">
    <citation type="submission" date="2019-05" db="EMBL/GenBank/DDBJ databases">
        <authorList>
            <consortium name="Pathogen Informatics"/>
        </authorList>
    </citation>
    <scope>NUCLEOTIDE SEQUENCE [LARGE SCALE GENOMIC DNA]</scope>
    <source>
        <strain evidence="15">NCTC12965</strain>
    </source>
</reference>
<keyword evidence="10 13" id="KW-0812">Transmembrane</keyword>
<feature type="transmembrane region" description="Helical" evidence="13">
    <location>
        <begin position="297"/>
        <end position="316"/>
    </location>
</feature>
<dbReference type="EMBL" id="CABEEZ010000030">
    <property type="protein sequence ID" value="VTR23020.1"/>
    <property type="molecule type" value="Genomic_DNA"/>
</dbReference>
<proteinExistence type="inferred from homology"/>
<accession>A0A4U9TS49</accession>
<keyword evidence="12 13" id="KW-0472">Membrane</keyword>
<evidence type="ECO:0000256" key="4">
    <source>
        <dbReference type="ARBA" id="ARBA00010456"/>
    </source>
</evidence>
<evidence type="ECO:0000256" key="8">
    <source>
        <dbReference type="ARBA" id="ARBA00022676"/>
    </source>
</evidence>
<dbReference type="GO" id="GO:0016763">
    <property type="term" value="F:pentosyltransferase activity"/>
    <property type="evidence" value="ECO:0007669"/>
    <property type="project" value="InterPro"/>
</dbReference>
<dbReference type="InterPro" id="IPR006419">
    <property type="entry name" value="NMN_transpt_PnuC"/>
</dbReference>
<dbReference type="CDD" id="cd17767">
    <property type="entry name" value="UP_EcUdp-like"/>
    <property type="match status" value="1"/>
</dbReference>
<protein>
    <recommendedName>
        <fullName evidence="5">Nicotinamide riboside transporter PnuC</fullName>
    </recommendedName>
</protein>
<evidence type="ECO:0000256" key="12">
    <source>
        <dbReference type="ARBA" id="ARBA00023136"/>
    </source>
</evidence>
<dbReference type="PANTHER" id="PTHR36122">
    <property type="entry name" value="NICOTINAMIDE RIBOSIDE TRANSPORTER PNUC"/>
    <property type="match status" value="1"/>
</dbReference>
<dbReference type="PANTHER" id="PTHR36122:SF2">
    <property type="entry name" value="NICOTINAMIDE RIBOSIDE TRANSPORTER PNUC"/>
    <property type="match status" value="1"/>
</dbReference>
<evidence type="ECO:0000256" key="6">
    <source>
        <dbReference type="ARBA" id="ARBA00022448"/>
    </source>
</evidence>
<evidence type="ECO:0000256" key="3">
    <source>
        <dbReference type="ARBA" id="ARBA00006669"/>
    </source>
</evidence>
<evidence type="ECO:0000256" key="13">
    <source>
        <dbReference type="SAM" id="Phobius"/>
    </source>
</evidence>
<evidence type="ECO:0000256" key="1">
    <source>
        <dbReference type="ARBA" id="ARBA00002672"/>
    </source>
</evidence>
<keyword evidence="6" id="KW-0813">Transport</keyword>
<name>A0A4U9TS49_SERFO</name>
<gene>
    <name evidence="15" type="primary">pnuC_1</name>
    <name evidence="15" type="ORF">NCTC12965_01660</name>
</gene>
<dbReference type="GO" id="GO:0009164">
    <property type="term" value="P:nucleoside catabolic process"/>
    <property type="evidence" value="ECO:0007669"/>
    <property type="project" value="UniProtKB-ARBA"/>
</dbReference>
<evidence type="ECO:0000256" key="10">
    <source>
        <dbReference type="ARBA" id="ARBA00022692"/>
    </source>
</evidence>
<comment type="similarity">
    <text evidence="4">Belongs to the PNP/UDP phosphorylase family.</text>
</comment>
<dbReference type="Pfam" id="PF01048">
    <property type="entry name" value="PNP_UDP_1"/>
    <property type="match status" value="1"/>
</dbReference>
<dbReference type="GO" id="GO:0005886">
    <property type="term" value="C:plasma membrane"/>
    <property type="evidence" value="ECO:0007669"/>
    <property type="project" value="UniProtKB-SubCell"/>
</dbReference>
<evidence type="ECO:0000256" key="5">
    <source>
        <dbReference type="ARBA" id="ARBA00017522"/>
    </source>
</evidence>
<feature type="domain" description="Nucleoside phosphorylase" evidence="14">
    <location>
        <begin position="19"/>
        <end position="204"/>
    </location>
</feature>
<comment type="function">
    <text evidence="1">Required for nicotinamide riboside transport across the inner membrane.</text>
</comment>
<sequence length="442" mass="49224">MTQLQPHIRLSRQMTHAHYALLPGDPQRVEHVARFLDQVEDFGQNREYRALRGWFRGVEVLVISTGMGGPSTAIAAEELHQIGVDCLVRIGSCGAMQSSMKLGDLVIASAAVRDEGTGNAYIPAAYPASADCGLVYLLRQQAQKLGYSTHCGYVRSHDSFYTDREQEITDFWSAKGILAADMETAPLMVVGALRNMRIASILNVVVEHQGCLEQSINDYQQQEHSCQRGEEREIVLALETLYQDHLEEDAIMDFFSINNVMVNIPLGEGGYALSWIEAIGTVFGLLCIWFASKEKIINYLFGLINVTLFAAIFFQIQLYASLLLQVFFFVANLYGWYAWSRQNENNEAALKIRWLPRQKALTLLVVCVVAIGLMSLFIDPVFAVLTRIAIGIMQGMGLSVVMPELQPDAFPLWDSTMLVLSIAAMVLDDAQIRRELAAVGTD</sequence>
<dbReference type="PROSITE" id="PS01232">
    <property type="entry name" value="PNP_UDP_1"/>
    <property type="match status" value="1"/>
</dbReference>
<evidence type="ECO:0000259" key="14">
    <source>
        <dbReference type="Pfam" id="PF01048"/>
    </source>
</evidence>
<dbReference type="InterPro" id="IPR000845">
    <property type="entry name" value="Nucleoside_phosphorylase_d"/>
</dbReference>
<dbReference type="NCBIfam" id="TIGR01528">
    <property type="entry name" value="NMN_trans_PnuC"/>
    <property type="match status" value="1"/>
</dbReference>
<comment type="similarity">
    <text evidence="3">Belongs to the nicotinamide ribonucleoside (NR) uptake permease (TC 4.B.1) family.</text>
</comment>
<dbReference type="InterPro" id="IPR035994">
    <property type="entry name" value="Nucleoside_phosphorylase_sf"/>
</dbReference>
<evidence type="ECO:0000256" key="9">
    <source>
        <dbReference type="ARBA" id="ARBA00022679"/>
    </source>
</evidence>
<feature type="transmembrane region" description="Helical" evidence="13">
    <location>
        <begin position="271"/>
        <end position="290"/>
    </location>
</feature>
<evidence type="ECO:0000256" key="2">
    <source>
        <dbReference type="ARBA" id="ARBA00004651"/>
    </source>
</evidence>
<feature type="transmembrane region" description="Helical" evidence="13">
    <location>
        <begin position="322"/>
        <end position="339"/>
    </location>
</feature>
<keyword evidence="7" id="KW-1003">Cell membrane</keyword>
<comment type="subcellular location">
    <subcellularLocation>
        <location evidence="2">Cell membrane</location>
        <topology evidence="2">Multi-pass membrane protein</topology>
    </subcellularLocation>
</comment>
<keyword evidence="8" id="KW-0328">Glycosyltransferase</keyword>
<feature type="transmembrane region" description="Helical" evidence="13">
    <location>
        <begin position="360"/>
        <end position="390"/>
    </location>
</feature>